<name>A0AA85KF08_TRIRE</name>
<dbReference type="WBParaSite" id="TREG1_81490.1">
    <property type="protein sequence ID" value="TREG1_81490.1"/>
    <property type="gene ID" value="TREG1_81490"/>
</dbReference>
<accession>A0AA85KF08</accession>
<reference evidence="1" key="1">
    <citation type="submission" date="2022-06" db="EMBL/GenBank/DDBJ databases">
        <authorList>
            <person name="Berger JAMES D."/>
            <person name="Berger JAMES D."/>
        </authorList>
    </citation>
    <scope>NUCLEOTIDE SEQUENCE [LARGE SCALE GENOMIC DNA]</scope>
</reference>
<proteinExistence type="predicted"/>
<keyword evidence="1" id="KW-1185">Reference proteome</keyword>
<sequence>MAGRGMQLRVTGLRDPVNVAGVFIGVTLASPYIRTWPHLLSGLLGSSEVSLFRPLYLVDRPILEHIGCLIYALPSSIRWGSTVIISSFRQYPWSLANPPSKSSSS</sequence>
<protein>
    <submittedName>
        <fullName evidence="2">Uncharacterized protein</fullName>
    </submittedName>
</protein>
<reference evidence="2" key="2">
    <citation type="submission" date="2023-11" db="UniProtKB">
        <authorList>
            <consortium name="WormBaseParasite"/>
        </authorList>
    </citation>
    <scope>IDENTIFICATION</scope>
</reference>
<evidence type="ECO:0000313" key="1">
    <source>
        <dbReference type="Proteomes" id="UP000050795"/>
    </source>
</evidence>
<dbReference type="Proteomes" id="UP000050795">
    <property type="component" value="Unassembled WGS sequence"/>
</dbReference>
<evidence type="ECO:0000313" key="2">
    <source>
        <dbReference type="WBParaSite" id="TREG1_81490.1"/>
    </source>
</evidence>
<organism evidence="1 2">
    <name type="scientific">Trichobilharzia regenti</name>
    <name type="common">Nasal bird schistosome</name>
    <dbReference type="NCBI Taxonomy" id="157069"/>
    <lineage>
        <taxon>Eukaryota</taxon>
        <taxon>Metazoa</taxon>
        <taxon>Spiralia</taxon>
        <taxon>Lophotrochozoa</taxon>
        <taxon>Platyhelminthes</taxon>
        <taxon>Trematoda</taxon>
        <taxon>Digenea</taxon>
        <taxon>Strigeidida</taxon>
        <taxon>Schistosomatoidea</taxon>
        <taxon>Schistosomatidae</taxon>
        <taxon>Trichobilharzia</taxon>
    </lineage>
</organism>
<dbReference type="AlphaFoldDB" id="A0AA85KF08"/>